<name>A0A8C1T5N2_CYPCA</name>
<dbReference type="GO" id="GO:0031295">
    <property type="term" value="P:T cell costimulation"/>
    <property type="evidence" value="ECO:0007669"/>
    <property type="project" value="TreeGrafter"/>
</dbReference>
<evidence type="ECO:0000256" key="11">
    <source>
        <dbReference type="SAM" id="Phobius"/>
    </source>
</evidence>
<dbReference type="SUPFAM" id="SSF48726">
    <property type="entry name" value="Immunoglobulin"/>
    <property type="match status" value="1"/>
</dbReference>
<evidence type="ECO:0000256" key="6">
    <source>
        <dbReference type="ARBA" id="ARBA00023136"/>
    </source>
</evidence>
<dbReference type="InterPro" id="IPR051713">
    <property type="entry name" value="T-cell_Activation_Regulation"/>
</dbReference>
<sequence length="181" mass="20954">MLIRQRYFFPVQIFFIVYRFCFICVLTLLIDAVSLHQVVESVEGGSVNLKCSHKNILLEDKHLTVHWRHNDIRNVFDIIRGKVSIKEQDPAYKNRAEVLHEQLKGHVFLKLTDLQLSDRGTYLCFVPALGIYHSTQLVVKERTLPKYEAILVQVRSHGTGTRLGRTLHLLIPLTGLILHFI</sequence>
<evidence type="ECO:0000259" key="12">
    <source>
        <dbReference type="PROSITE" id="PS50835"/>
    </source>
</evidence>
<dbReference type="PANTHER" id="PTHR25466:SF14">
    <property type="entry name" value="BUTYROPHILIN SUBFAMILY 2 MEMBER A2-LIKE-RELATED"/>
    <property type="match status" value="1"/>
</dbReference>
<keyword evidence="9" id="KW-0325">Glycoprotein</keyword>
<dbReference type="InterPro" id="IPR013783">
    <property type="entry name" value="Ig-like_fold"/>
</dbReference>
<dbReference type="InterPro" id="IPR007110">
    <property type="entry name" value="Ig-like_dom"/>
</dbReference>
<evidence type="ECO:0000256" key="7">
    <source>
        <dbReference type="ARBA" id="ARBA00023157"/>
    </source>
</evidence>
<keyword evidence="8" id="KW-0675">Receptor</keyword>
<evidence type="ECO:0000256" key="9">
    <source>
        <dbReference type="ARBA" id="ARBA00023180"/>
    </source>
</evidence>
<evidence type="ECO:0000313" key="13">
    <source>
        <dbReference type="Ensembl" id="ENSCCRP00015016152.1"/>
    </source>
</evidence>
<evidence type="ECO:0000256" key="3">
    <source>
        <dbReference type="ARBA" id="ARBA00022692"/>
    </source>
</evidence>
<dbReference type="Proteomes" id="UP000694700">
    <property type="component" value="Unplaced"/>
</dbReference>
<dbReference type="SMART" id="SM00406">
    <property type="entry name" value="IGv"/>
    <property type="match status" value="1"/>
</dbReference>
<keyword evidence="5 11" id="KW-1133">Transmembrane helix</keyword>
<dbReference type="GO" id="GO:0007166">
    <property type="term" value="P:cell surface receptor signaling pathway"/>
    <property type="evidence" value="ECO:0007669"/>
    <property type="project" value="TreeGrafter"/>
</dbReference>
<dbReference type="AlphaFoldDB" id="A0A8C1T5N2"/>
<protein>
    <submittedName>
        <fullName evidence="13">Zgc:194627</fullName>
    </submittedName>
</protein>
<dbReference type="Gene3D" id="2.60.40.10">
    <property type="entry name" value="Immunoglobulins"/>
    <property type="match status" value="1"/>
</dbReference>
<evidence type="ECO:0000256" key="10">
    <source>
        <dbReference type="ARBA" id="ARBA00023319"/>
    </source>
</evidence>
<dbReference type="Ensembl" id="ENSCCRT00015016723.1">
    <property type="protein sequence ID" value="ENSCCRP00015016152.1"/>
    <property type="gene ID" value="ENSCCRG00015007164.1"/>
</dbReference>
<evidence type="ECO:0000313" key="14">
    <source>
        <dbReference type="Proteomes" id="UP000694700"/>
    </source>
</evidence>
<dbReference type="PROSITE" id="PS50835">
    <property type="entry name" value="IG_LIKE"/>
    <property type="match status" value="1"/>
</dbReference>
<feature type="transmembrane region" description="Helical" evidence="11">
    <location>
        <begin position="7"/>
        <end position="30"/>
    </location>
</feature>
<dbReference type="InterPro" id="IPR003599">
    <property type="entry name" value="Ig_sub"/>
</dbReference>
<keyword evidence="4" id="KW-0732">Signal</keyword>
<dbReference type="SMART" id="SM00409">
    <property type="entry name" value="IG"/>
    <property type="match status" value="1"/>
</dbReference>
<evidence type="ECO:0000256" key="8">
    <source>
        <dbReference type="ARBA" id="ARBA00023170"/>
    </source>
</evidence>
<evidence type="ECO:0000256" key="5">
    <source>
        <dbReference type="ARBA" id="ARBA00022989"/>
    </source>
</evidence>
<reference evidence="13" key="1">
    <citation type="submission" date="2025-08" db="UniProtKB">
        <authorList>
            <consortium name="Ensembl"/>
        </authorList>
    </citation>
    <scope>IDENTIFICATION</scope>
</reference>
<dbReference type="GO" id="GO:0042130">
    <property type="term" value="P:negative regulation of T cell proliferation"/>
    <property type="evidence" value="ECO:0007669"/>
    <property type="project" value="TreeGrafter"/>
</dbReference>
<dbReference type="InterPro" id="IPR013106">
    <property type="entry name" value="Ig_V-set"/>
</dbReference>
<evidence type="ECO:0000256" key="1">
    <source>
        <dbReference type="ARBA" id="ARBA00004251"/>
    </source>
</evidence>
<comment type="subcellular location">
    <subcellularLocation>
        <location evidence="1">Cell membrane</location>
        <topology evidence="1">Single-pass type I membrane protein</topology>
    </subcellularLocation>
</comment>
<feature type="domain" description="Ig-like" evidence="12">
    <location>
        <begin position="43"/>
        <end position="145"/>
    </location>
</feature>
<dbReference type="InterPro" id="IPR036179">
    <property type="entry name" value="Ig-like_dom_sf"/>
</dbReference>
<dbReference type="GO" id="GO:0009897">
    <property type="term" value="C:external side of plasma membrane"/>
    <property type="evidence" value="ECO:0007669"/>
    <property type="project" value="TreeGrafter"/>
</dbReference>
<keyword evidence="6 11" id="KW-0472">Membrane</keyword>
<keyword evidence="3 11" id="KW-0812">Transmembrane</keyword>
<dbReference type="GO" id="GO:0071222">
    <property type="term" value="P:cellular response to lipopolysaccharide"/>
    <property type="evidence" value="ECO:0007669"/>
    <property type="project" value="TreeGrafter"/>
</dbReference>
<dbReference type="GO" id="GO:0042102">
    <property type="term" value="P:positive regulation of T cell proliferation"/>
    <property type="evidence" value="ECO:0007669"/>
    <property type="project" value="TreeGrafter"/>
</dbReference>
<evidence type="ECO:0000256" key="4">
    <source>
        <dbReference type="ARBA" id="ARBA00022729"/>
    </source>
</evidence>
<organism evidence="13 14">
    <name type="scientific">Cyprinus carpio</name>
    <name type="common">Common carp</name>
    <dbReference type="NCBI Taxonomy" id="7962"/>
    <lineage>
        <taxon>Eukaryota</taxon>
        <taxon>Metazoa</taxon>
        <taxon>Chordata</taxon>
        <taxon>Craniata</taxon>
        <taxon>Vertebrata</taxon>
        <taxon>Euteleostomi</taxon>
        <taxon>Actinopterygii</taxon>
        <taxon>Neopterygii</taxon>
        <taxon>Teleostei</taxon>
        <taxon>Ostariophysi</taxon>
        <taxon>Cypriniformes</taxon>
        <taxon>Cyprinidae</taxon>
        <taxon>Cyprininae</taxon>
        <taxon>Cyprinus</taxon>
    </lineage>
</organism>
<proteinExistence type="predicted"/>
<evidence type="ECO:0000256" key="2">
    <source>
        <dbReference type="ARBA" id="ARBA00022475"/>
    </source>
</evidence>
<keyword evidence="10" id="KW-0393">Immunoglobulin domain</keyword>
<keyword evidence="2" id="KW-1003">Cell membrane</keyword>
<dbReference type="PANTHER" id="PTHR25466">
    <property type="entry name" value="T-LYMPHOCYTE ACTIVATION ANTIGEN"/>
    <property type="match status" value="1"/>
</dbReference>
<accession>A0A8C1T5N2</accession>
<dbReference type="Pfam" id="PF07686">
    <property type="entry name" value="V-set"/>
    <property type="match status" value="1"/>
</dbReference>
<dbReference type="GO" id="GO:0006955">
    <property type="term" value="P:immune response"/>
    <property type="evidence" value="ECO:0007669"/>
    <property type="project" value="TreeGrafter"/>
</dbReference>
<keyword evidence="7" id="KW-1015">Disulfide bond</keyword>